<dbReference type="InterPro" id="IPR004633">
    <property type="entry name" value="NaPi_cotrn-rel/YqeW-like"/>
</dbReference>
<comment type="subcellular location">
    <subcellularLocation>
        <location evidence="1">Cell membrane</location>
        <topology evidence="1">Multi-pass membrane protein</topology>
    </subcellularLocation>
</comment>
<evidence type="ECO:0000256" key="5">
    <source>
        <dbReference type="ARBA" id="ARBA00023136"/>
    </source>
</evidence>
<dbReference type="NCBIfam" id="TIGR00704">
    <property type="entry name" value="NaPi_cotrn_rel"/>
    <property type="match status" value="1"/>
</dbReference>
<dbReference type="InterPro" id="IPR026022">
    <property type="entry name" value="PhoU_dom"/>
</dbReference>
<feature type="transmembrane region" description="Helical" evidence="6">
    <location>
        <begin position="311"/>
        <end position="331"/>
    </location>
</feature>
<feature type="transmembrane region" description="Helical" evidence="6">
    <location>
        <begin position="254"/>
        <end position="277"/>
    </location>
</feature>
<feature type="transmembrane region" description="Helical" evidence="6">
    <location>
        <begin position="183"/>
        <end position="206"/>
    </location>
</feature>
<accession>L0F3N4</accession>
<dbReference type="InterPro" id="IPR003841">
    <property type="entry name" value="Na/Pi_transpt"/>
</dbReference>
<evidence type="ECO:0000256" key="6">
    <source>
        <dbReference type="SAM" id="Phobius"/>
    </source>
</evidence>
<dbReference type="PANTHER" id="PTHR10010:SF46">
    <property type="entry name" value="SODIUM-DEPENDENT PHOSPHATE TRANSPORT PROTEIN 2B"/>
    <property type="match status" value="1"/>
</dbReference>
<protein>
    <submittedName>
        <fullName evidence="8">Na/Pi-cotransporter</fullName>
    </submittedName>
</protein>
<sequence>MRKVGLFLMDIQSILFHFLGGLGLFLFGIKSMSEGLQAVAGDRLRVILEKGTKTPLRGVLTGLIVTGLIQSSSGTTVLTVGLVNAGLLTLRQAIGIIMGANIGTTVTAYLIGFKLEDYALPIIALGVFILFFIKNKKLSYVGQVLLGFGLLFYGMSIMGDGLAPLKDSEYFISLMSSVDDNPLLGVLIGTVFTIVVQSSSATIGVLQELANQGVVTYQQAVPILFGDNIGTTITAILAGIGASVAARRAAGTHFLFNIIGTCIFLPLTMFGIFPLMVENVTNFIAFLIPGAGGGVWETLGIKMQIAQTHGIFNLTNTLIQLPFVGALAAIVTKFIPGDEEIVVDSAPKYLDRRFFSNPSIALANASREVMHMGKVAGQAVDNAKDYYFNRQSHNKQLVVQMESATDHLENQITDYVLKATSGKNLTNQQSDQRYRVLQVIGDMERVGDHSINLTELTDYALESKVKFSEDAQKDLLEMFEMVQHIYQSSLDALKNDDVALAKEVLEYDDLIDDLEAKLRDGHINRLNEGTCDGNYGAVFLNVISNLERIGDHSVNIAKYAMSEPKHK</sequence>
<dbReference type="Proteomes" id="UP000010797">
    <property type="component" value="Chromosome"/>
</dbReference>
<evidence type="ECO:0000256" key="2">
    <source>
        <dbReference type="ARBA" id="ARBA00022475"/>
    </source>
</evidence>
<feature type="domain" description="PhoU" evidence="7">
    <location>
        <begin position="370"/>
        <end position="456"/>
    </location>
</feature>
<evidence type="ECO:0000256" key="3">
    <source>
        <dbReference type="ARBA" id="ARBA00022692"/>
    </source>
</evidence>
<dbReference type="PANTHER" id="PTHR10010">
    <property type="entry name" value="SOLUTE CARRIER FAMILY 34 SODIUM PHOSPHATE , MEMBER 2-RELATED"/>
    <property type="match status" value="1"/>
</dbReference>
<evidence type="ECO:0000313" key="8">
    <source>
        <dbReference type="EMBL" id="AGA67675.1"/>
    </source>
</evidence>
<dbReference type="GO" id="GO:0005886">
    <property type="term" value="C:plasma membrane"/>
    <property type="evidence" value="ECO:0007669"/>
    <property type="project" value="UniProtKB-SubCell"/>
</dbReference>
<keyword evidence="9" id="KW-1185">Reference proteome</keyword>
<reference evidence="9" key="1">
    <citation type="submission" date="2012-02" db="EMBL/GenBank/DDBJ databases">
        <title>Complete sequence of Desulfitobacterium dichloroeliminans LMG P-21439.</title>
        <authorList>
            <person name="Lucas S."/>
            <person name="Han J."/>
            <person name="Lapidus A."/>
            <person name="Cheng J.-F."/>
            <person name="Goodwin L."/>
            <person name="Pitluck S."/>
            <person name="Peters L."/>
            <person name="Ovchinnikova G."/>
            <person name="Teshima H."/>
            <person name="Detter J.C."/>
            <person name="Han C."/>
            <person name="Tapia R."/>
            <person name="Land M."/>
            <person name="Hauser L."/>
            <person name="Kyrpides N."/>
            <person name="Ivanova N."/>
            <person name="Pagani I."/>
            <person name="Kruse T."/>
            <person name="de Vos W.M."/>
            <person name="Boon N."/>
            <person name="Smidt H."/>
            <person name="Woyke T."/>
        </authorList>
    </citation>
    <scope>NUCLEOTIDE SEQUENCE [LARGE SCALE GENOMIC DNA]</scope>
    <source>
        <strain evidence="9">LMG P-21439 / DCA1</strain>
    </source>
</reference>
<evidence type="ECO:0000256" key="4">
    <source>
        <dbReference type="ARBA" id="ARBA00022989"/>
    </source>
</evidence>
<name>L0F3N4_DESDL</name>
<feature type="transmembrane region" description="Helical" evidence="6">
    <location>
        <begin position="283"/>
        <end position="299"/>
    </location>
</feature>
<feature type="transmembrane region" description="Helical" evidence="6">
    <location>
        <begin position="93"/>
        <end position="112"/>
    </location>
</feature>
<dbReference type="HOGENOM" id="CLU_025623_0_1_9"/>
<dbReference type="AlphaFoldDB" id="L0F3N4"/>
<dbReference type="EMBL" id="CP003344">
    <property type="protein sequence ID" value="AGA67675.1"/>
    <property type="molecule type" value="Genomic_DNA"/>
</dbReference>
<keyword evidence="5 6" id="KW-0472">Membrane</keyword>
<feature type="domain" description="PhoU" evidence="7">
    <location>
        <begin position="475"/>
        <end position="559"/>
    </location>
</feature>
<evidence type="ECO:0000259" key="7">
    <source>
        <dbReference type="Pfam" id="PF01895"/>
    </source>
</evidence>
<keyword evidence="3 6" id="KW-0812">Transmembrane</keyword>
<dbReference type="NCBIfam" id="NF037997">
    <property type="entry name" value="Na_Pi_symport"/>
    <property type="match status" value="1"/>
</dbReference>
<gene>
    <name evidence="8" type="ordered locus">Desdi_0107</name>
</gene>
<feature type="transmembrane region" description="Helical" evidence="6">
    <location>
        <begin position="7"/>
        <end position="29"/>
    </location>
</feature>
<evidence type="ECO:0000313" key="9">
    <source>
        <dbReference type="Proteomes" id="UP000010797"/>
    </source>
</evidence>
<dbReference type="GO" id="GO:0044341">
    <property type="term" value="P:sodium-dependent phosphate transport"/>
    <property type="evidence" value="ECO:0007669"/>
    <property type="project" value="InterPro"/>
</dbReference>
<evidence type="ECO:0000256" key="1">
    <source>
        <dbReference type="ARBA" id="ARBA00004651"/>
    </source>
</evidence>
<feature type="transmembrane region" description="Helical" evidence="6">
    <location>
        <begin position="140"/>
        <end position="163"/>
    </location>
</feature>
<organism evidence="8 9">
    <name type="scientific">Desulfitobacterium dichloroeliminans (strain LMG P-21439 / DCA1)</name>
    <dbReference type="NCBI Taxonomy" id="871963"/>
    <lineage>
        <taxon>Bacteria</taxon>
        <taxon>Bacillati</taxon>
        <taxon>Bacillota</taxon>
        <taxon>Clostridia</taxon>
        <taxon>Eubacteriales</taxon>
        <taxon>Desulfitobacteriaceae</taxon>
        <taxon>Desulfitobacterium</taxon>
    </lineage>
</organism>
<dbReference type="Pfam" id="PF01895">
    <property type="entry name" value="PhoU"/>
    <property type="match status" value="2"/>
</dbReference>
<dbReference type="eggNOG" id="COG1283">
    <property type="taxonomic scope" value="Bacteria"/>
</dbReference>
<dbReference type="KEGG" id="ddl:Desdi_0107"/>
<keyword evidence="4 6" id="KW-1133">Transmembrane helix</keyword>
<dbReference type="SUPFAM" id="SSF109755">
    <property type="entry name" value="PhoU-like"/>
    <property type="match status" value="1"/>
</dbReference>
<dbReference type="Pfam" id="PF02690">
    <property type="entry name" value="Na_Pi_cotrans"/>
    <property type="match status" value="1"/>
</dbReference>
<feature type="transmembrane region" description="Helical" evidence="6">
    <location>
        <begin position="118"/>
        <end position="133"/>
    </location>
</feature>
<keyword evidence="2" id="KW-1003">Cell membrane</keyword>
<dbReference type="GO" id="GO:0005436">
    <property type="term" value="F:sodium:phosphate symporter activity"/>
    <property type="evidence" value="ECO:0007669"/>
    <property type="project" value="InterPro"/>
</dbReference>
<dbReference type="InterPro" id="IPR038078">
    <property type="entry name" value="PhoU-like_sf"/>
</dbReference>
<feature type="transmembrane region" description="Helical" evidence="6">
    <location>
        <begin position="59"/>
        <end position="81"/>
    </location>
</feature>
<proteinExistence type="predicted"/>
<dbReference type="Gene3D" id="1.20.58.220">
    <property type="entry name" value="Phosphate transport system protein phou homolog 2, domain 2"/>
    <property type="match status" value="1"/>
</dbReference>